<dbReference type="Proteomes" id="UP000054815">
    <property type="component" value="Unassembled WGS sequence"/>
</dbReference>
<feature type="compositionally biased region" description="Polar residues" evidence="1">
    <location>
        <begin position="158"/>
        <end position="170"/>
    </location>
</feature>
<accession>A0A0V0XUX5</accession>
<gene>
    <name evidence="2" type="ORF">T4E_9955</name>
</gene>
<sequence>MSGLAVCVDVAHLKRDFSRSRPLCDLLQSLHKARAAASWLTIHYTQQLCAMLLLNNKVAFVFLGCMVCQIFSAHLNKGERAYLKNIPRILYKAEVDMAEEFINNEHQLQKSQKVMVNSTDSTAAISHKDEKNEDLKEINGKDEAEASGDGLTDLPTIMPTTSLETVSVEPSNDDDTTMVNLTQSEMHNKTEEKNN</sequence>
<feature type="compositionally biased region" description="Basic and acidic residues" evidence="1">
    <location>
        <begin position="126"/>
        <end position="144"/>
    </location>
</feature>
<dbReference type="AlphaFoldDB" id="A0A0V0XUX5"/>
<dbReference type="EMBL" id="JYDU01000129">
    <property type="protein sequence ID" value="KRX91739.1"/>
    <property type="molecule type" value="Genomic_DNA"/>
</dbReference>
<protein>
    <submittedName>
        <fullName evidence="2">Uncharacterized protein</fullName>
    </submittedName>
</protein>
<organism evidence="2 3">
    <name type="scientific">Trichinella pseudospiralis</name>
    <name type="common">Parasitic roundworm</name>
    <dbReference type="NCBI Taxonomy" id="6337"/>
    <lineage>
        <taxon>Eukaryota</taxon>
        <taxon>Metazoa</taxon>
        <taxon>Ecdysozoa</taxon>
        <taxon>Nematoda</taxon>
        <taxon>Enoplea</taxon>
        <taxon>Dorylaimia</taxon>
        <taxon>Trichinellida</taxon>
        <taxon>Trichinellidae</taxon>
        <taxon>Trichinella</taxon>
    </lineage>
</organism>
<evidence type="ECO:0000313" key="2">
    <source>
        <dbReference type="EMBL" id="KRX91739.1"/>
    </source>
</evidence>
<feature type="region of interest" description="Disordered" evidence="1">
    <location>
        <begin position="121"/>
        <end position="177"/>
    </location>
</feature>
<evidence type="ECO:0000313" key="3">
    <source>
        <dbReference type="Proteomes" id="UP000054815"/>
    </source>
</evidence>
<comment type="caution">
    <text evidence="2">The sequence shown here is derived from an EMBL/GenBank/DDBJ whole genome shotgun (WGS) entry which is preliminary data.</text>
</comment>
<name>A0A0V0XUX5_TRIPS</name>
<evidence type="ECO:0000256" key="1">
    <source>
        <dbReference type="SAM" id="MobiDB-lite"/>
    </source>
</evidence>
<reference evidence="2 3" key="1">
    <citation type="submission" date="2015-01" db="EMBL/GenBank/DDBJ databases">
        <title>Evolution of Trichinella species and genotypes.</title>
        <authorList>
            <person name="Korhonen P.K."/>
            <person name="Edoardo P."/>
            <person name="Giuseppe L.R."/>
            <person name="Gasser R.B."/>
        </authorList>
    </citation>
    <scope>NUCLEOTIDE SEQUENCE [LARGE SCALE GENOMIC DNA]</scope>
    <source>
        <strain evidence="2">ISS141</strain>
    </source>
</reference>
<proteinExistence type="predicted"/>